<evidence type="ECO:0000256" key="8">
    <source>
        <dbReference type="ARBA" id="ARBA00023136"/>
    </source>
</evidence>
<dbReference type="GO" id="GO:0016020">
    <property type="term" value="C:membrane"/>
    <property type="evidence" value="ECO:0007669"/>
    <property type="project" value="UniProtKB-SubCell"/>
</dbReference>
<dbReference type="Pfam" id="PF03169">
    <property type="entry name" value="OPT"/>
    <property type="match status" value="1"/>
</dbReference>
<evidence type="ECO:0000313" key="12">
    <source>
        <dbReference type="Proteomes" id="UP000187013"/>
    </source>
</evidence>
<keyword evidence="8 10" id="KW-0472">Membrane</keyword>
<feature type="transmembrane region" description="Helical" evidence="10">
    <location>
        <begin position="526"/>
        <end position="545"/>
    </location>
</feature>
<evidence type="ECO:0000256" key="9">
    <source>
        <dbReference type="SAM" id="MobiDB-lite"/>
    </source>
</evidence>
<feature type="transmembrane region" description="Helical" evidence="10">
    <location>
        <begin position="318"/>
        <end position="337"/>
    </location>
</feature>
<comment type="subcellular location">
    <subcellularLocation>
        <location evidence="1">Membrane</location>
        <topology evidence="1">Multi-pass membrane protein</topology>
    </subcellularLocation>
</comment>
<evidence type="ECO:0000256" key="6">
    <source>
        <dbReference type="ARBA" id="ARBA00022927"/>
    </source>
</evidence>
<dbReference type="AlphaFoldDB" id="A0A1Q3ADV4"/>
<evidence type="ECO:0000256" key="2">
    <source>
        <dbReference type="ARBA" id="ARBA00008807"/>
    </source>
</evidence>
<feature type="transmembrane region" description="Helical" evidence="10">
    <location>
        <begin position="825"/>
        <end position="843"/>
    </location>
</feature>
<dbReference type="PANTHER" id="PTHR22601">
    <property type="entry name" value="ISP4 LIKE PROTEIN"/>
    <property type="match status" value="1"/>
</dbReference>
<sequence length="923" mass="105175">MLNKFWRTKDSGVQEAEEEDEGEYQGVFEGFELSDENKPKVQHEVHEANSSNGSEEKKGGFGDSTNYYSDKTGFGVVETIISPSNKISDEQLVVLLKKAGFDHPDDMTDIPADLQYVASQMVNMSLEDAIEVLKLGAEYHADDPNLSSEEYDDFVRLSQFDPTTLHPFEEDALEVKAVAGLLHFHSPYKAVRACVSPQDDHESPVETFRSYFLALIWAIIGSGFNEFFAHRVMVITISSSMVQLLLFPMGNLWAKIMPYWSFPIWKNKRIHINIPQPWSPKEQMFSTVLFSIAVSTFYMDSVILAIKMFYKEKVSFGYQFFTSIAVQFLGFGFAGSLRRFVTYPSYAIWPSQLQTMALNKALFNKKTEKNGRGLTSQTFFYICVLFTFFYEWLPTYLFQILSTFNWMTWIKPNNFDLAMVTGSLGGVGINPIASFDWNVINYYNSVITPLFSYANQMAGGLIAAVGVLAVYYSNQFDCQYLPMFSNSLFTNTGSEYEITSIINNNAQVDVKKYQNYSPPYYSAGNLFCYGVFIASYPLLFAYSFLTQWKVLFRAFKDWAGAIWALTKKHTWLYSWRERSHALDEFHDPHSRMMRRYKEVPDWWYYLVLILSLVVGIAALEGYHTRTPIWSLFMAVGLNAVFLIPITILEATTALQLGLNVLIEIIMGYALPGNPHALMLIKAFGYNIDGQADSYVGNLKLGHYSKIPPMALFRGQMIMVLVQTLVSLGVLNWSISNIKDYCQPNQESKFTCPDAVTYYNSSVLWGAIGPKRIFEGVYPIMKWCWLIGAAIGIGLGLWKLLIPRFYPTWFNPLLVVGGMLNMAPPYNLTYMTPGAIANFFSQFYMRKYHLRIWQKYNYVLVAGFQTGLVISSIIIFFSVQYKEKPISWWGNDVINAGIDAAGPPRKNVSLTPRGYFGPEFGHFP</sequence>
<evidence type="ECO:0000256" key="5">
    <source>
        <dbReference type="ARBA" id="ARBA00022856"/>
    </source>
</evidence>
<feature type="transmembrane region" description="Helical" evidence="10">
    <location>
        <begin position="379"/>
        <end position="401"/>
    </location>
</feature>
<feature type="region of interest" description="Disordered" evidence="9">
    <location>
        <begin position="1"/>
        <end position="23"/>
    </location>
</feature>
<gene>
    <name evidence="11" type="ORF">ZYGR_0AK04260</name>
</gene>
<feature type="transmembrane region" description="Helical" evidence="10">
    <location>
        <begin position="453"/>
        <end position="473"/>
    </location>
</feature>
<dbReference type="OrthoDB" id="9986677at2759"/>
<dbReference type="InterPro" id="IPR004648">
    <property type="entry name" value="Oligpept_transpt"/>
</dbReference>
<evidence type="ECO:0000313" key="11">
    <source>
        <dbReference type="EMBL" id="GAV53924.1"/>
    </source>
</evidence>
<keyword evidence="6" id="KW-0653">Protein transport</keyword>
<protein>
    <recommendedName>
        <fullName evidence="13">Oligopeptide transporter 2</fullName>
    </recommendedName>
</protein>
<feature type="transmembrane region" description="Helical" evidence="10">
    <location>
        <begin position="782"/>
        <end position="805"/>
    </location>
</feature>
<dbReference type="Proteomes" id="UP000187013">
    <property type="component" value="Unassembled WGS sequence"/>
</dbReference>
<dbReference type="GO" id="GO:0035673">
    <property type="term" value="F:oligopeptide transmembrane transporter activity"/>
    <property type="evidence" value="ECO:0007669"/>
    <property type="project" value="InterPro"/>
</dbReference>
<name>A0A1Q3ADV4_ZYGRO</name>
<feature type="transmembrane region" description="Helical" evidence="10">
    <location>
        <begin position="855"/>
        <end position="878"/>
    </location>
</feature>
<dbReference type="InterPro" id="IPR004813">
    <property type="entry name" value="OPT"/>
</dbReference>
<proteinExistence type="inferred from homology"/>
<dbReference type="NCBIfam" id="TIGR00728">
    <property type="entry name" value="OPT_sfam"/>
    <property type="match status" value="1"/>
</dbReference>
<reference evidence="11 12" key="1">
    <citation type="submission" date="2016-08" db="EMBL/GenBank/DDBJ databases">
        <title>Draft genome sequence of allopolyploid Zygosaccharomyces rouxii.</title>
        <authorList>
            <person name="Watanabe J."/>
            <person name="Uehara K."/>
            <person name="Mogi Y."/>
            <person name="Tsukioka Y."/>
        </authorList>
    </citation>
    <scope>NUCLEOTIDE SEQUENCE [LARGE SCALE GENOMIC DNA]</scope>
    <source>
        <strain evidence="11 12">NBRC 110957</strain>
    </source>
</reference>
<comment type="caution">
    <text evidence="11">The sequence shown here is derived from an EMBL/GenBank/DDBJ whole genome shotgun (WGS) entry which is preliminary data.</text>
</comment>
<feature type="transmembrane region" description="Helical" evidence="10">
    <location>
        <begin position="602"/>
        <end position="621"/>
    </location>
</feature>
<evidence type="ECO:0000256" key="3">
    <source>
        <dbReference type="ARBA" id="ARBA00022448"/>
    </source>
</evidence>
<comment type="similarity">
    <text evidence="2">Belongs to the oligopeptide OPT transporter family.</text>
</comment>
<keyword evidence="4 10" id="KW-0812">Transmembrane</keyword>
<feature type="transmembrane region" description="Helical" evidence="10">
    <location>
        <begin position="413"/>
        <end position="433"/>
    </location>
</feature>
<feature type="transmembrane region" description="Helical" evidence="10">
    <location>
        <begin position="232"/>
        <end position="254"/>
    </location>
</feature>
<dbReference type="EMBL" id="BDGX01000037">
    <property type="protein sequence ID" value="GAV53924.1"/>
    <property type="molecule type" value="Genomic_DNA"/>
</dbReference>
<feature type="transmembrane region" description="Helical" evidence="10">
    <location>
        <begin position="653"/>
        <end position="671"/>
    </location>
</feature>
<evidence type="ECO:0000256" key="7">
    <source>
        <dbReference type="ARBA" id="ARBA00022989"/>
    </source>
</evidence>
<feature type="compositionally biased region" description="Basic and acidic residues" evidence="9">
    <location>
        <begin position="36"/>
        <end position="47"/>
    </location>
</feature>
<keyword evidence="5" id="KW-0571">Peptide transport</keyword>
<organism evidence="11 12">
    <name type="scientific">Zygosaccharomyces rouxii</name>
    <dbReference type="NCBI Taxonomy" id="4956"/>
    <lineage>
        <taxon>Eukaryota</taxon>
        <taxon>Fungi</taxon>
        <taxon>Dikarya</taxon>
        <taxon>Ascomycota</taxon>
        <taxon>Saccharomycotina</taxon>
        <taxon>Saccharomycetes</taxon>
        <taxon>Saccharomycetales</taxon>
        <taxon>Saccharomycetaceae</taxon>
        <taxon>Zygosaccharomyces</taxon>
    </lineage>
</organism>
<evidence type="ECO:0008006" key="13">
    <source>
        <dbReference type="Google" id="ProtNLM"/>
    </source>
</evidence>
<dbReference type="NCBIfam" id="TIGR00727">
    <property type="entry name" value="ISP4_OPT"/>
    <property type="match status" value="1"/>
</dbReference>
<evidence type="ECO:0000256" key="10">
    <source>
        <dbReference type="SAM" id="Phobius"/>
    </source>
</evidence>
<keyword evidence="3" id="KW-0813">Transport</keyword>
<dbReference type="GO" id="GO:0015031">
    <property type="term" value="P:protein transport"/>
    <property type="evidence" value="ECO:0007669"/>
    <property type="project" value="UniProtKB-KW"/>
</dbReference>
<feature type="transmembrane region" description="Helical" evidence="10">
    <location>
        <begin position="284"/>
        <end position="306"/>
    </location>
</feature>
<feature type="transmembrane region" description="Helical" evidence="10">
    <location>
        <begin position="628"/>
        <end position="647"/>
    </location>
</feature>
<feature type="transmembrane region" description="Helical" evidence="10">
    <location>
        <begin position="208"/>
        <end position="225"/>
    </location>
</feature>
<feature type="region of interest" description="Disordered" evidence="9">
    <location>
        <begin position="36"/>
        <end position="64"/>
    </location>
</feature>
<accession>A0A1Q3ADV4</accession>
<evidence type="ECO:0000256" key="4">
    <source>
        <dbReference type="ARBA" id="ARBA00022692"/>
    </source>
</evidence>
<keyword evidence="7 10" id="KW-1133">Transmembrane helix</keyword>
<evidence type="ECO:0000256" key="1">
    <source>
        <dbReference type="ARBA" id="ARBA00004141"/>
    </source>
</evidence>